<dbReference type="SUPFAM" id="SSF50998">
    <property type="entry name" value="Quinoprotein alcohol dehydrogenase-like"/>
    <property type="match status" value="1"/>
</dbReference>
<evidence type="ECO:0000256" key="2">
    <source>
        <dbReference type="ARBA" id="ARBA00008156"/>
    </source>
</evidence>
<accession>A0ABW2Q4W2</accession>
<dbReference type="PROSITE" id="PS51257">
    <property type="entry name" value="PROKAR_LIPOPROTEIN"/>
    <property type="match status" value="1"/>
</dbReference>
<evidence type="ECO:0000256" key="6">
    <source>
        <dbReference type="ARBA" id="ARBA00023002"/>
    </source>
</evidence>
<proteinExistence type="inferred from homology"/>
<evidence type="ECO:0000256" key="3">
    <source>
        <dbReference type="ARBA" id="ARBA00022617"/>
    </source>
</evidence>
<dbReference type="InterPro" id="IPR011047">
    <property type="entry name" value="Quinoprotein_ADH-like_sf"/>
</dbReference>
<evidence type="ECO:0000256" key="4">
    <source>
        <dbReference type="ARBA" id="ARBA00022723"/>
    </source>
</evidence>
<organism evidence="11 12">
    <name type="scientific">Scopulibacillus cellulosilyticus</name>
    <dbReference type="NCBI Taxonomy" id="2665665"/>
    <lineage>
        <taxon>Bacteria</taxon>
        <taxon>Bacillati</taxon>
        <taxon>Bacillota</taxon>
        <taxon>Bacilli</taxon>
        <taxon>Bacillales</taxon>
        <taxon>Sporolactobacillaceae</taxon>
        <taxon>Scopulibacillus</taxon>
    </lineage>
</organism>
<reference evidence="12" key="1">
    <citation type="journal article" date="2019" name="Int. J. Syst. Evol. Microbiol.">
        <title>The Global Catalogue of Microorganisms (GCM) 10K type strain sequencing project: providing services to taxonomists for standard genome sequencing and annotation.</title>
        <authorList>
            <consortium name="The Broad Institute Genomics Platform"/>
            <consortium name="The Broad Institute Genome Sequencing Center for Infectious Disease"/>
            <person name="Wu L."/>
            <person name="Ma J."/>
        </authorList>
    </citation>
    <scope>NUCLEOTIDE SEQUENCE [LARGE SCALE GENOMIC DNA]</scope>
    <source>
        <strain evidence="12">CGMCC 1.16305</strain>
    </source>
</reference>
<dbReference type="SUPFAM" id="SSF46626">
    <property type="entry name" value="Cytochrome c"/>
    <property type="match status" value="1"/>
</dbReference>
<dbReference type="RefSeq" id="WP_380967948.1">
    <property type="nucleotide sequence ID" value="NZ_JBHTCO010000020.1"/>
</dbReference>
<dbReference type="PROSITE" id="PS51007">
    <property type="entry name" value="CYTC"/>
    <property type="match status" value="1"/>
</dbReference>
<keyword evidence="12" id="KW-1185">Reference proteome</keyword>
<keyword evidence="5 9" id="KW-0732">Signal</keyword>
<dbReference type="SMART" id="SM00564">
    <property type="entry name" value="PQQ"/>
    <property type="match status" value="6"/>
</dbReference>
<dbReference type="InterPro" id="IPR002372">
    <property type="entry name" value="PQQ_rpt_dom"/>
</dbReference>
<keyword evidence="7 8" id="KW-0408">Iron</keyword>
<feature type="domain" description="Cytochrome c" evidence="10">
    <location>
        <begin position="572"/>
        <end position="645"/>
    </location>
</feature>
<evidence type="ECO:0000256" key="5">
    <source>
        <dbReference type="ARBA" id="ARBA00022729"/>
    </source>
</evidence>
<dbReference type="Pfam" id="PF01011">
    <property type="entry name" value="PQQ"/>
    <property type="match status" value="2"/>
</dbReference>
<dbReference type="PANTHER" id="PTHR32303">
    <property type="entry name" value="QUINOPROTEIN ALCOHOL DEHYDROGENASE (CYTOCHROME C)"/>
    <property type="match status" value="1"/>
</dbReference>
<keyword evidence="6" id="KW-0560">Oxidoreductase</keyword>
<evidence type="ECO:0000313" key="11">
    <source>
        <dbReference type="EMBL" id="MFC7394516.1"/>
    </source>
</evidence>
<evidence type="ECO:0000256" key="7">
    <source>
        <dbReference type="ARBA" id="ARBA00023004"/>
    </source>
</evidence>
<keyword evidence="3 8" id="KW-0349">Heme</keyword>
<keyword evidence="4 8" id="KW-0479">Metal-binding</keyword>
<feature type="chain" id="PRO_5047304776" evidence="9">
    <location>
        <begin position="25"/>
        <end position="645"/>
    </location>
</feature>
<comment type="caution">
    <text evidence="11">The sequence shown here is derived from an EMBL/GenBank/DDBJ whole genome shotgun (WGS) entry which is preliminary data.</text>
</comment>
<protein>
    <submittedName>
        <fullName evidence="11">PQQ-binding-like beta-propeller repeat protein</fullName>
    </submittedName>
</protein>
<dbReference type="InterPro" id="IPR009056">
    <property type="entry name" value="Cyt_c-like_dom"/>
</dbReference>
<evidence type="ECO:0000256" key="1">
    <source>
        <dbReference type="ARBA" id="ARBA00001931"/>
    </source>
</evidence>
<dbReference type="EMBL" id="JBHTCO010000020">
    <property type="protein sequence ID" value="MFC7394516.1"/>
    <property type="molecule type" value="Genomic_DNA"/>
</dbReference>
<evidence type="ECO:0000256" key="9">
    <source>
        <dbReference type="SAM" id="SignalP"/>
    </source>
</evidence>
<dbReference type="InterPro" id="IPR036909">
    <property type="entry name" value="Cyt_c-like_dom_sf"/>
</dbReference>
<dbReference type="Gene3D" id="1.10.760.10">
    <property type="entry name" value="Cytochrome c-like domain"/>
    <property type="match status" value="1"/>
</dbReference>
<evidence type="ECO:0000313" key="12">
    <source>
        <dbReference type="Proteomes" id="UP001596505"/>
    </source>
</evidence>
<comment type="similarity">
    <text evidence="2">Belongs to the bacterial PQQ dehydrogenase family.</text>
</comment>
<dbReference type="Pfam" id="PF13442">
    <property type="entry name" value="Cytochrome_CBB3"/>
    <property type="match status" value="1"/>
</dbReference>
<dbReference type="Proteomes" id="UP001596505">
    <property type="component" value="Unassembled WGS sequence"/>
</dbReference>
<comment type="cofactor">
    <cofactor evidence="1">
        <name>pyrroloquinoline quinone</name>
        <dbReference type="ChEBI" id="CHEBI:58442"/>
    </cofactor>
</comment>
<dbReference type="Gene3D" id="2.140.10.10">
    <property type="entry name" value="Quinoprotein alcohol dehydrogenase-like superfamily"/>
    <property type="match status" value="1"/>
</dbReference>
<dbReference type="InterPro" id="IPR018391">
    <property type="entry name" value="PQQ_b-propeller_rpt"/>
</dbReference>
<feature type="signal peptide" evidence="9">
    <location>
        <begin position="1"/>
        <end position="24"/>
    </location>
</feature>
<name>A0ABW2Q4W2_9BACL</name>
<evidence type="ECO:0000256" key="8">
    <source>
        <dbReference type="PROSITE-ProRule" id="PRU00433"/>
    </source>
</evidence>
<gene>
    <name evidence="11" type="ORF">ACFQRG_16285</name>
</gene>
<sequence>MKSLLKLVTFLVVIAMVLSGCHNGQSAKQSSTTSKKADNQQSVDNGFPMWGYNLQHTRQVPYKQITKDNVKKLGVVWQTDLTTLDKNTPSSQEDFPIIQNGVMYVTSSLNYVFALDAKTGKKIWEWKPPQEVLDHIKKVHMNSNVASRGVAVHNGYVYVLITDCRLAKLDAKTGKLIKMVNFWDYYPTIKMENRDYETSAPMYFNGNIYVGSSGGDNGARSFVLAFKASDLKPAWKKPFWTVPPRGKSWTKAKNTGGGSVWTPMSFDPDTGLMYFAVGNPSPDFFGKKRGGANPYTDSIVALNSKTGKLVWVNPEVEHDVWDYDAAATPMVIKAKVSGKQRKLVVEGGKNGKWYAWDAKTGKAVYNGIPFVKIKHTPPPSKKSEAKLQWPGTGGGENYAPETYDSATNYVLIPGINQPSLAVAAKDQTDIEKHNNMFPGTEILPTPKGVEVSGNVTAIDVNTGKKVYEKKTADPMLGGLTSTVTGLAFYGEMDGTFNAIDIKTGKTLWHMKSGGEQIKMAPSIYMDHGKEYIAIITGGTKVVVYGLGGKAPDKVDNKAKLGKTDTTKESSKTANINPQKVFEQNCSSCHGNNLQGDSGPNLQHVGKTMSEKDILNQIKNGSSRMPAGVIKGKEAKAVAAWLSKKK</sequence>
<evidence type="ECO:0000259" key="10">
    <source>
        <dbReference type="PROSITE" id="PS51007"/>
    </source>
</evidence>